<evidence type="ECO:0000259" key="2">
    <source>
        <dbReference type="Pfam" id="PF13340"/>
    </source>
</evidence>
<comment type="caution">
    <text evidence="4">The sequence shown here is derived from an EMBL/GenBank/DDBJ whole genome shotgun (WGS) entry which is preliminary data.</text>
</comment>
<dbReference type="InterPro" id="IPR025161">
    <property type="entry name" value="IS402-like_dom"/>
</dbReference>
<gene>
    <name evidence="3" type="ORF">APC1503_1612</name>
    <name evidence="4" type="ORF">DXC63_09050</name>
</gene>
<name>A0A133LV92_BIFLN</name>
<proteinExistence type="predicted"/>
<protein>
    <submittedName>
        <fullName evidence="4">Transposase</fullName>
    </submittedName>
</protein>
<organism evidence="4 6">
    <name type="scientific">Bifidobacterium longum</name>
    <dbReference type="NCBI Taxonomy" id="216816"/>
    <lineage>
        <taxon>Bacteria</taxon>
        <taxon>Bacillati</taxon>
        <taxon>Actinomycetota</taxon>
        <taxon>Actinomycetes</taxon>
        <taxon>Bifidobacteriales</taxon>
        <taxon>Bifidobacteriaceae</taxon>
        <taxon>Bifidobacterium</taxon>
    </lineage>
</organism>
<dbReference type="Proteomes" id="UP000261288">
    <property type="component" value="Unassembled WGS sequence"/>
</dbReference>
<dbReference type="RefSeq" id="WP_008783332.1">
    <property type="nucleotide sequence ID" value="NZ_CAXTKU010000017.1"/>
</dbReference>
<reference evidence="4 6" key="2">
    <citation type="submission" date="2018-08" db="EMBL/GenBank/DDBJ databases">
        <title>A genome reference for cultivated species of the human gut microbiota.</title>
        <authorList>
            <person name="Zou Y."/>
            <person name="Xue W."/>
            <person name="Luo G."/>
        </authorList>
    </citation>
    <scope>NUCLEOTIDE SEQUENCE [LARGE SCALE GENOMIC DNA]</scope>
    <source>
        <strain evidence="4 6">TF06-45A</strain>
    </source>
</reference>
<evidence type="ECO:0000313" key="6">
    <source>
        <dbReference type="Proteomes" id="UP000261288"/>
    </source>
</evidence>
<evidence type="ECO:0000256" key="1">
    <source>
        <dbReference type="SAM" id="MobiDB-lite"/>
    </source>
</evidence>
<reference evidence="3 5" key="1">
    <citation type="submission" date="2017-12" db="EMBL/GenBank/DDBJ databases">
        <title>Bifidobacterium longum APC/DPC strains.</title>
        <authorList>
            <person name="Arboleya S."/>
        </authorList>
    </citation>
    <scope>NUCLEOTIDE SEQUENCE [LARGE SCALE GENOMIC DNA]</scope>
    <source>
        <strain evidence="3 5">APC1503</strain>
    </source>
</reference>
<dbReference type="InterPro" id="IPR052909">
    <property type="entry name" value="Transposase_6_like"/>
</dbReference>
<dbReference type="EMBL" id="QSRZ01000009">
    <property type="protein sequence ID" value="RGL47256.1"/>
    <property type="molecule type" value="Genomic_DNA"/>
</dbReference>
<dbReference type="Pfam" id="PF13340">
    <property type="entry name" value="DUF4096"/>
    <property type="match status" value="1"/>
</dbReference>
<evidence type="ECO:0000313" key="5">
    <source>
        <dbReference type="Proteomes" id="UP000232654"/>
    </source>
</evidence>
<evidence type="ECO:0000313" key="4">
    <source>
        <dbReference type="EMBL" id="RGL47256.1"/>
    </source>
</evidence>
<dbReference type="AlphaFoldDB" id="A0A133LV92"/>
<feature type="compositionally biased region" description="Low complexity" evidence="1">
    <location>
        <begin position="107"/>
        <end position="122"/>
    </location>
</feature>
<dbReference type="PANTHER" id="PTHR46637:SF1">
    <property type="entry name" value="BLL5188 PROTEIN"/>
    <property type="match status" value="1"/>
</dbReference>
<evidence type="ECO:0000313" key="3">
    <source>
        <dbReference type="EMBL" id="PKC87943.1"/>
    </source>
</evidence>
<feature type="region of interest" description="Disordered" evidence="1">
    <location>
        <begin position="98"/>
        <end position="144"/>
    </location>
</feature>
<sequence>MRTPGYGITPDRFVRVAHLLPRQCGNVAVDNHTFVNALLWMCRTGAPWRDLPECYGKWVTVYQRFDRWSGNGATGCLSTALQEERIIGVEIRVPAMDSTGGKVHQHAAGAPKKGAPGPSASPGEGGTPKSAWYPTARARSSGSI</sequence>
<dbReference type="PANTHER" id="PTHR46637">
    <property type="entry name" value="TIS1421-TRANSPOSASE PROTEIN A"/>
    <property type="match status" value="1"/>
</dbReference>
<feature type="domain" description="Insertion element IS402-like" evidence="2">
    <location>
        <begin position="11"/>
        <end position="73"/>
    </location>
</feature>
<accession>A0A133LV92</accession>
<dbReference type="EMBL" id="PJDT01000022">
    <property type="protein sequence ID" value="PKC87943.1"/>
    <property type="molecule type" value="Genomic_DNA"/>
</dbReference>
<dbReference type="Proteomes" id="UP000232654">
    <property type="component" value="Unassembled WGS sequence"/>
</dbReference>
<accession>E5XZ92</accession>